<dbReference type="Proteomes" id="UP000637774">
    <property type="component" value="Unassembled WGS sequence"/>
</dbReference>
<dbReference type="EMBL" id="BMGY01000064">
    <property type="protein sequence ID" value="GGH91096.1"/>
    <property type="molecule type" value="Genomic_DNA"/>
</dbReference>
<evidence type="ECO:0000313" key="1">
    <source>
        <dbReference type="EMBL" id="GGH91096.1"/>
    </source>
</evidence>
<comment type="caution">
    <text evidence="1">The sequence shown here is derived from an EMBL/GenBank/DDBJ whole genome shotgun (WGS) entry which is preliminary data.</text>
</comment>
<keyword evidence="2" id="KW-1185">Reference proteome</keyword>
<sequence>MLLLVASACGNNETPATQKEDIFKKYLRTRFNKSFKAGHTYIVIPELGCGSCSTNALRYIAQKGYCLNTSLVVSRSIKRISAAEAKAMGRAVEEIIADTTFDGINTLDRLQLPFNSFTEIVESRQDTVLYTAFDNTNYETVLDRISCRK</sequence>
<accession>A0ABQ2AGR1</accession>
<protein>
    <submittedName>
        <fullName evidence="1">Uncharacterized protein</fullName>
    </submittedName>
</protein>
<name>A0ABQ2AGR1_9BACT</name>
<evidence type="ECO:0000313" key="2">
    <source>
        <dbReference type="Proteomes" id="UP000637774"/>
    </source>
</evidence>
<organism evidence="1 2">
    <name type="scientific">Hymenobacter frigidus</name>
    <dbReference type="NCBI Taxonomy" id="1524095"/>
    <lineage>
        <taxon>Bacteria</taxon>
        <taxon>Pseudomonadati</taxon>
        <taxon>Bacteroidota</taxon>
        <taxon>Cytophagia</taxon>
        <taxon>Cytophagales</taxon>
        <taxon>Hymenobacteraceae</taxon>
        <taxon>Hymenobacter</taxon>
    </lineage>
</organism>
<proteinExistence type="predicted"/>
<reference evidence="2" key="1">
    <citation type="journal article" date="2019" name="Int. J. Syst. Evol. Microbiol.">
        <title>The Global Catalogue of Microorganisms (GCM) 10K type strain sequencing project: providing services to taxonomists for standard genome sequencing and annotation.</title>
        <authorList>
            <consortium name="The Broad Institute Genomics Platform"/>
            <consortium name="The Broad Institute Genome Sequencing Center for Infectious Disease"/>
            <person name="Wu L."/>
            <person name="Ma J."/>
        </authorList>
    </citation>
    <scope>NUCLEOTIDE SEQUENCE [LARGE SCALE GENOMIC DNA]</scope>
    <source>
        <strain evidence="2">CGMCC 1.14966</strain>
    </source>
</reference>
<gene>
    <name evidence="1" type="ORF">GCM10011495_38440</name>
</gene>